<evidence type="ECO:0000256" key="1">
    <source>
        <dbReference type="ARBA" id="ARBA00004141"/>
    </source>
</evidence>
<evidence type="ECO:0000256" key="2">
    <source>
        <dbReference type="ARBA" id="ARBA00022692"/>
    </source>
</evidence>
<dbReference type="Pfam" id="PF13564">
    <property type="entry name" value="DoxX_2"/>
    <property type="match status" value="1"/>
</dbReference>
<gene>
    <name evidence="6" type="ORF">C7T94_07870</name>
</gene>
<dbReference type="OrthoDB" id="7960583at2"/>
<dbReference type="AlphaFoldDB" id="A0A2T3HJF0"/>
<comment type="subcellular location">
    <subcellularLocation>
        <location evidence="1">Membrane</location>
        <topology evidence="1">Multi-pass membrane protein</topology>
    </subcellularLocation>
</comment>
<evidence type="ECO:0000313" key="7">
    <source>
        <dbReference type="Proteomes" id="UP000240912"/>
    </source>
</evidence>
<comment type="caution">
    <text evidence="6">The sequence shown here is derived from an EMBL/GenBank/DDBJ whole genome shotgun (WGS) entry which is preliminary data.</text>
</comment>
<dbReference type="PIRSF" id="PIRSF030066">
    <property type="entry name" value="UCP030066"/>
    <property type="match status" value="1"/>
</dbReference>
<evidence type="ECO:0000256" key="4">
    <source>
        <dbReference type="ARBA" id="ARBA00023136"/>
    </source>
</evidence>
<organism evidence="6 7">
    <name type="scientific">Pedobacter yulinensis</name>
    <dbReference type="NCBI Taxonomy" id="2126353"/>
    <lineage>
        <taxon>Bacteria</taxon>
        <taxon>Pseudomonadati</taxon>
        <taxon>Bacteroidota</taxon>
        <taxon>Sphingobacteriia</taxon>
        <taxon>Sphingobacteriales</taxon>
        <taxon>Sphingobacteriaceae</taxon>
        <taxon>Pedobacter</taxon>
    </lineage>
</organism>
<dbReference type="Proteomes" id="UP000240912">
    <property type="component" value="Unassembled WGS sequence"/>
</dbReference>
<keyword evidence="7" id="KW-1185">Reference proteome</keyword>
<dbReference type="GO" id="GO:0016020">
    <property type="term" value="C:membrane"/>
    <property type="evidence" value="ECO:0007669"/>
    <property type="project" value="UniProtKB-SubCell"/>
</dbReference>
<reference evidence="6 7" key="1">
    <citation type="submission" date="2018-03" db="EMBL/GenBank/DDBJ databases">
        <authorList>
            <person name="Keele B.F."/>
        </authorList>
    </citation>
    <scope>NUCLEOTIDE SEQUENCE [LARGE SCALE GENOMIC DNA]</scope>
    <source>
        <strain evidence="6 7">YL28-9</strain>
    </source>
</reference>
<protein>
    <submittedName>
        <fullName evidence="6">DoxX-like family protein</fullName>
    </submittedName>
</protein>
<accession>A0A2T3HJF0</accession>
<keyword evidence="4 5" id="KW-0472">Membrane</keyword>
<keyword evidence="3 5" id="KW-1133">Transmembrane helix</keyword>
<name>A0A2T3HJF0_9SPHI</name>
<dbReference type="InterPro" id="IPR032808">
    <property type="entry name" value="DoxX"/>
</dbReference>
<keyword evidence="2 5" id="KW-0812">Transmembrane</keyword>
<evidence type="ECO:0000313" key="6">
    <source>
        <dbReference type="EMBL" id="PST82576.1"/>
    </source>
</evidence>
<feature type="transmembrane region" description="Helical" evidence="5">
    <location>
        <begin position="7"/>
        <end position="31"/>
    </location>
</feature>
<feature type="transmembrane region" description="Helical" evidence="5">
    <location>
        <begin position="43"/>
        <end position="64"/>
    </location>
</feature>
<proteinExistence type="predicted"/>
<dbReference type="InterPro" id="IPR016944">
    <property type="entry name" value="UCP030066"/>
</dbReference>
<dbReference type="EMBL" id="PYLS01000005">
    <property type="protein sequence ID" value="PST82576.1"/>
    <property type="molecule type" value="Genomic_DNA"/>
</dbReference>
<evidence type="ECO:0000256" key="5">
    <source>
        <dbReference type="SAM" id="Phobius"/>
    </source>
</evidence>
<feature type="transmembrane region" description="Helical" evidence="5">
    <location>
        <begin position="73"/>
        <end position="93"/>
    </location>
</feature>
<dbReference type="RefSeq" id="WP_107214835.1">
    <property type="nucleotide sequence ID" value="NZ_KZ686269.1"/>
</dbReference>
<evidence type="ECO:0000256" key="3">
    <source>
        <dbReference type="ARBA" id="ARBA00022989"/>
    </source>
</evidence>
<sequence length="140" mass="15123">MKKRNLIIYWIATGWLALGMVSTGIVQLLGVKEEVQAIAVLGYPAYLLTLLGVLKLMGVAVMLLPRLALLKEWAYAGFFFAMSGAIYSHLAVGQSGTDMLPALLLLVLTGLSWSTRPASRKAGSQFSVAGSSAIEHNHRY</sequence>